<feature type="active site" description="Nucleophile; for glutaminase activity" evidence="7">
    <location>
        <position position="148"/>
    </location>
</feature>
<dbReference type="GO" id="GO:0005524">
    <property type="term" value="F:ATP binding"/>
    <property type="evidence" value="ECO:0007669"/>
    <property type="project" value="UniProtKB-UniRule"/>
</dbReference>
<dbReference type="InterPro" id="IPR014729">
    <property type="entry name" value="Rossmann-like_a/b/a_fold"/>
</dbReference>
<evidence type="ECO:0000256" key="8">
    <source>
        <dbReference type="PIRNR" id="PIRNR006630"/>
    </source>
</evidence>
<dbReference type="PROSITE" id="PS50263">
    <property type="entry name" value="CN_HYDROLASE"/>
    <property type="match status" value="1"/>
</dbReference>
<dbReference type="NCBIfam" id="NF010588">
    <property type="entry name" value="PRK13981.1"/>
    <property type="match status" value="1"/>
</dbReference>
<feature type="binding site" evidence="7">
    <location>
        <position position="529"/>
    </location>
    <ligand>
        <name>deamido-NAD(+)</name>
        <dbReference type="ChEBI" id="CHEBI:58437"/>
        <note>ligand shared between two neighboring subunits</note>
    </ligand>
</feature>
<evidence type="ECO:0000256" key="9">
    <source>
        <dbReference type="RuleBase" id="RU003811"/>
    </source>
</evidence>
<feature type="binding site" evidence="7">
    <location>
        <begin position="302"/>
        <end position="309"/>
    </location>
    <ligand>
        <name>ATP</name>
        <dbReference type="ChEBI" id="CHEBI:30616"/>
    </ligand>
</feature>
<feature type="active site" description="Proton acceptor; for glutaminase activity" evidence="7">
    <location>
        <position position="41"/>
    </location>
</feature>
<dbReference type="FunFam" id="3.40.50.620:FF:000106">
    <property type="entry name" value="Glutamine-dependent NAD(+) synthetase"/>
    <property type="match status" value="1"/>
</dbReference>
<dbReference type="SUPFAM" id="SSF56317">
    <property type="entry name" value="Carbon-nitrogen hydrolase"/>
    <property type="match status" value="1"/>
</dbReference>
<feature type="binding site" evidence="7">
    <location>
        <position position="185"/>
    </location>
    <ligand>
        <name>L-glutamine</name>
        <dbReference type="ChEBI" id="CHEBI:58359"/>
    </ligand>
</feature>
<dbReference type="InterPro" id="IPR036526">
    <property type="entry name" value="C-N_Hydrolase_sf"/>
</dbReference>
<feature type="binding site" evidence="7">
    <location>
        <position position="414"/>
    </location>
    <ligand>
        <name>deamido-NAD(+)</name>
        <dbReference type="ChEBI" id="CHEBI:58437"/>
        <note>ligand shared between two neighboring subunits</note>
    </ligand>
</feature>
<dbReference type="GO" id="GO:0003952">
    <property type="term" value="F:NAD+ synthase (glutamine-hydrolyzing) activity"/>
    <property type="evidence" value="ECO:0007669"/>
    <property type="project" value="UniProtKB-UniRule"/>
</dbReference>
<evidence type="ECO:0000313" key="12">
    <source>
        <dbReference type="Proteomes" id="UP000254808"/>
    </source>
</evidence>
<dbReference type="PANTHER" id="PTHR23090:SF9">
    <property type="entry name" value="GLUTAMINE-DEPENDENT NAD(+) SYNTHETASE"/>
    <property type="match status" value="1"/>
</dbReference>
<dbReference type="GO" id="GO:0004359">
    <property type="term" value="F:glutaminase activity"/>
    <property type="evidence" value="ECO:0007669"/>
    <property type="project" value="InterPro"/>
</dbReference>
<dbReference type="PANTHER" id="PTHR23090">
    <property type="entry name" value="NH 3 /GLUTAMINE-DEPENDENT NAD + SYNTHETASE"/>
    <property type="match status" value="1"/>
</dbReference>
<dbReference type="CDD" id="cd07570">
    <property type="entry name" value="GAT_Gln-NAD-synth"/>
    <property type="match status" value="1"/>
</dbReference>
<sequence>MKIRLAQLNPTIGDISGNLRLMREAYETALQDEVDLLVFPELCVCGYPPLDLLERRDFIRSIERHVEDFIASTGETGVIFGSPVRNRNGAGRPLYNAALLAQHGKILQTARKSLLPTYDVFDEFRYFEPETSRKTVSFKGVKLGITICEDIWNNENEVIYHVYDINPAEELKRDGAEVLINISASPFTQKKPELRARMLQNHAEKLELPIIYVNQAGANTELIFDGDSMALNARGEIICRAALFGTGTEDVTLFKKDGRWDTEGPAAEVQLPARPERLFRALVMGLRDYLRKTAFGSKVVLGLSGGIDSALVSVIAAEALGPENVTAITMPSAFSSGGSVEDSRVLAENLGIQFEQIPIKNLYDAYLHALAPLFEGTAFGIAEENLQSRSRGVLLMAVSNKFGHMLLNTGNKSEMAVGYCTLYGDMAGGLSVLADVYKTEVFEMCRWLNDSWYGRELIPNAIITKPPSAELRPDQKDTDSLPEYDVLDAILYRYIELQQSREEITKALQEVDEAEIRRVLRLVDLNEYKRRQAAPGLRVSAKAFGSGRRLPIVQQWTSQT</sequence>
<dbReference type="EMBL" id="CP027806">
    <property type="protein sequence ID" value="AXJ01785.1"/>
    <property type="molecule type" value="Genomic_DNA"/>
</dbReference>
<dbReference type="GO" id="GO:0005737">
    <property type="term" value="C:cytoplasm"/>
    <property type="evidence" value="ECO:0007669"/>
    <property type="project" value="InterPro"/>
</dbReference>
<organism evidence="11 12">
    <name type="scientific">Cyclonatronum proteinivorum</name>
    <dbReference type="NCBI Taxonomy" id="1457365"/>
    <lineage>
        <taxon>Bacteria</taxon>
        <taxon>Pseudomonadati</taxon>
        <taxon>Balneolota</taxon>
        <taxon>Balneolia</taxon>
        <taxon>Balneolales</taxon>
        <taxon>Cyclonatronaceae</taxon>
        <taxon>Cyclonatronum</taxon>
    </lineage>
</organism>
<feature type="binding site" evidence="7">
    <location>
        <position position="191"/>
    </location>
    <ligand>
        <name>L-glutamine</name>
        <dbReference type="ChEBI" id="CHEBI:58359"/>
    </ligand>
</feature>
<dbReference type="InterPro" id="IPR003694">
    <property type="entry name" value="NAD_synthase"/>
</dbReference>
<protein>
    <recommendedName>
        <fullName evidence="7 8">Glutamine-dependent NAD(+) synthetase</fullName>
        <ecNumber evidence="7 8">6.3.5.1</ecNumber>
    </recommendedName>
    <alternativeName>
        <fullName evidence="7 8">NAD(+) synthase [glutamine-hydrolyzing]</fullName>
    </alternativeName>
</protein>
<keyword evidence="12" id="KW-1185">Reference proteome</keyword>
<keyword evidence="3 7" id="KW-0436">Ligase</keyword>
<evidence type="ECO:0000313" key="11">
    <source>
        <dbReference type="EMBL" id="AXJ01785.1"/>
    </source>
</evidence>
<evidence type="ECO:0000256" key="3">
    <source>
        <dbReference type="ARBA" id="ARBA00022598"/>
    </source>
</evidence>
<dbReference type="GO" id="GO:0008795">
    <property type="term" value="F:NAD+ synthase activity"/>
    <property type="evidence" value="ECO:0007669"/>
    <property type="project" value="UniProtKB-UniRule"/>
</dbReference>
<dbReference type="InterPro" id="IPR014445">
    <property type="entry name" value="Gln-dep_NAD_synthase"/>
</dbReference>
<feature type="binding site" evidence="7">
    <location>
        <position position="118"/>
    </location>
    <ligand>
        <name>L-glutamine</name>
        <dbReference type="ChEBI" id="CHEBI:58359"/>
    </ligand>
</feature>
<dbReference type="CDD" id="cd00553">
    <property type="entry name" value="NAD_synthase"/>
    <property type="match status" value="1"/>
</dbReference>
<feature type="active site" description="For glutaminase activity" evidence="7">
    <location>
        <position position="112"/>
    </location>
</feature>
<dbReference type="Gene3D" id="3.40.50.620">
    <property type="entry name" value="HUPs"/>
    <property type="match status" value="1"/>
</dbReference>
<keyword evidence="5 7" id="KW-0067">ATP-binding</keyword>
<comment type="similarity">
    <text evidence="2 7 8">In the C-terminal section; belongs to the NAD synthetase family.</text>
</comment>
<dbReference type="Pfam" id="PF02540">
    <property type="entry name" value="NAD_synthase"/>
    <property type="match status" value="1"/>
</dbReference>
<comment type="function">
    <text evidence="7">Catalyzes the ATP-dependent amidation of deamido-NAD to form NAD. Uses L-glutamine as a nitrogen source.</text>
</comment>
<dbReference type="Proteomes" id="UP000254808">
    <property type="component" value="Chromosome"/>
</dbReference>
<evidence type="ECO:0000256" key="7">
    <source>
        <dbReference type="HAMAP-Rule" id="MF_02090"/>
    </source>
</evidence>
<dbReference type="InterPro" id="IPR022310">
    <property type="entry name" value="NAD/GMP_synthase"/>
</dbReference>
<evidence type="ECO:0000256" key="4">
    <source>
        <dbReference type="ARBA" id="ARBA00022741"/>
    </source>
</evidence>
<gene>
    <name evidence="7" type="primary">nadE</name>
    <name evidence="11" type="ORF">CYPRO_2543</name>
</gene>
<dbReference type="OrthoDB" id="9803818at2"/>
<dbReference type="NCBIfam" id="TIGR00552">
    <property type="entry name" value="nadE"/>
    <property type="match status" value="1"/>
</dbReference>
<dbReference type="KEGG" id="cprv:CYPRO_2543"/>
<proteinExistence type="inferred from homology"/>
<comment type="caution">
    <text evidence="7">Lacks conserved residue(s) required for the propagation of feature annotation.</text>
</comment>
<dbReference type="EC" id="6.3.5.1" evidence="7 8"/>
<keyword evidence="4 7" id="KW-0547">Nucleotide-binding</keyword>
<evidence type="ECO:0000256" key="6">
    <source>
        <dbReference type="ARBA" id="ARBA00023027"/>
    </source>
</evidence>
<dbReference type="RefSeq" id="WP_114984942.1">
    <property type="nucleotide sequence ID" value="NZ_CP027806.1"/>
</dbReference>
<evidence type="ECO:0000256" key="2">
    <source>
        <dbReference type="ARBA" id="ARBA00007145"/>
    </source>
</evidence>
<comment type="similarity">
    <text evidence="9">Belongs to the NAD synthetase family.</text>
</comment>
<dbReference type="Pfam" id="PF00795">
    <property type="entry name" value="CN_hydrolase"/>
    <property type="match status" value="1"/>
</dbReference>
<dbReference type="SUPFAM" id="SSF52402">
    <property type="entry name" value="Adenine nucleotide alpha hydrolases-like"/>
    <property type="match status" value="1"/>
</dbReference>
<comment type="pathway">
    <text evidence="1 7 8">Cofactor biosynthesis; NAD(+) biosynthesis; NAD(+) from deamido-NAD(+) (L-Gln route): step 1/1.</text>
</comment>
<dbReference type="GO" id="GO:0009435">
    <property type="term" value="P:NAD+ biosynthetic process"/>
    <property type="evidence" value="ECO:0007669"/>
    <property type="project" value="UniProtKB-UniRule"/>
</dbReference>
<feature type="binding site" evidence="7">
    <location>
        <position position="409"/>
    </location>
    <ligand>
        <name>ATP</name>
        <dbReference type="ChEBI" id="CHEBI:30616"/>
    </ligand>
</feature>
<dbReference type="Gene3D" id="3.60.110.10">
    <property type="entry name" value="Carbon-nitrogen hydrolase"/>
    <property type="match status" value="1"/>
</dbReference>
<dbReference type="InterPro" id="IPR003010">
    <property type="entry name" value="C-N_Hydrolase"/>
</dbReference>
<dbReference type="UniPathway" id="UPA00253">
    <property type="reaction ID" value="UER00334"/>
</dbReference>
<name>A0A345UMT3_9BACT</name>
<evidence type="ECO:0000256" key="5">
    <source>
        <dbReference type="ARBA" id="ARBA00022840"/>
    </source>
</evidence>
<evidence type="ECO:0000259" key="10">
    <source>
        <dbReference type="PROSITE" id="PS50263"/>
    </source>
</evidence>
<reference evidence="11 12" key="1">
    <citation type="submission" date="2018-03" db="EMBL/GenBank/DDBJ databases">
        <title>Phenotypic and genomic properties of Cyclonatronum proteinivorum gen. nov., sp. nov., a haloalkaliphilic bacteroidete from soda lakes possessing Na+-translocating rhodopsin.</title>
        <authorList>
            <person name="Toshchakov S.V."/>
            <person name="Korzhenkov A."/>
            <person name="Samarov N.I."/>
            <person name="Kublanov I.V."/>
            <person name="Muntyan M.S."/>
            <person name="Sorokin D.Y."/>
        </authorList>
    </citation>
    <scope>NUCLEOTIDE SEQUENCE [LARGE SCALE GENOMIC DNA]</scope>
    <source>
        <strain evidence="11 12">Omega</strain>
    </source>
</reference>
<keyword evidence="6 7" id="KW-0520">NAD</keyword>
<evidence type="ECO:0000256" key="1">
    <source>
        <dbReference type="ARBA" id="ARBA00005188"/>
    </source>
</evidence>
<dbReference type="AlphaFoldDB" id="A0A345UMT3"/>
<dbReference type="PIRSF" id="PIRSF006630">
    <property type="entry name" value="NADS_GAT"/>
    <property type="match status" value="1"/>
</dbReference>
<comment type="catalytic activity">
    <reaction evidence="7 8">
        <text>deamido-NAD(+) + L-glutamine + ATP + H2O = L-glutamate + AMP + diphosphate + NAD(+) + H(+)</text>
        <dbReference type="Rhea" id="RHEA:24384"/>
        <dbReference type="ChEBI" id="CHEBI:15377"/>
        <dbReference type="ChEBI" id="CHEBI:15378"/>
        <dbReference type="ChEBI" id="CHEBI:29985"/>
        <dbReference type="ChEBI" id="CHEBI:30616"/>
        <dbReference type="ChEBI" id="CHEBI:33019"/>
        <dbReference type="ChEBI" id="CHEBI:57540"/>
        <dbReference type="ChEBI" id="CHEBI:58359"/>
        <dbReference type="ChEBI" id="CHEBI:58437"/>
        <dbReference type="ChEBI" id="CHEBI:456215"/>
        <dbReference type="EC" id="6.3.5.1"/>
    </reaction>
</comment>
<accession>A0A345UMT3</accession>
<dbReference type="HAMAP" id="MF_02090">
    <property type="entry name" value="NadE_glutamine_dep"/>
    <property type="match status" value="1"/>
</dbReference>
<feature type="domain" description="CN hydrolase" evidence="10">
    <location>
        <begin position="1"/>
        <end position="255"/>
    </location>
</feature>
<feature type="binding site" evidence="7">
    <location>
        <position position="385"/>
    </location>
    <ligand>
        <name>deamido-NAD(+)</name>
        <dbReference type="ChEBI" id="CHEBI:58437"/>
        <note>ligand shared between two neighboring subunits</note>
    </ligand>
</feature>